<evidence type="ECO:0000256" key="9">
    <source>
        <dbReference type="PROSITE-ProRule" id="PRU00282"/>
    </source>
</evidence>
<dbReference type="GO" id="GO:0022857">
    <property type="term" value="F:transmembrane transporter activity"/>
    <property type="evidence" value="ECO:0007669"/>
    <property type="project" value="TreeGrafter"/>
</dbReference>
<dbReference type="eggNOG" id="KOG0759">
    <property type="taxonomic scope" value="Eukaryota"/>
</dbReference>
<dbReference type="GO" id="GO:0031966">
    <property type="term" value="C:mitochondrial membrane"/>
    <property type="evidence" value="ECO:0007669"/>
    <property type="project" value="UniProtKB-SubCell"/>
</dbReference>
<proteinExistence type="inferred from homology"/>
<dbReference type="InterPro" id="IPR050567">
    <property type="entry name" value="Mitochondrial_Carrier"/>
</dbReference>
<reference evidence="11" key="2">
    <citation type="submission" date="2024-10" db="UniProtKB">
        <authorList>
            <consortium name="EnsemblProtists"/>
        </authorList>
    </citation>
    <scope>IDENTIFICATION</scope>
</reference>
<evidence type="ECO:0000313" key="12">
    <source>
        <dbReference type="Proteomes" id="UP000013827"/>
    </source>
</evidence>
<dbReference type="PaxDb" id="2903-EOD10848"/>
<evidence type="ECO:0000256" key="3">
    <source>
        <dbReference type="ARBA" id="ARBA00022448"/>
    </source>
</evidence>
<dbReference type="HOGENOM" id="CLU_132343_0_0_1"/>
<evidence type="ECO:0000256" key="8">
    <source>
        <dbReference type="ARBA" id="ARBA00023136"/>
    </source>
</evidence>
<evidence type="ECO:0000256" key="6">
    <source>
        <dbReference type="ARBA" id="ARBA00022989"/>
    </source>
</evidence>
<protein>
    <submittedName>
        <fullName evidence="11">Uncharacterized protein</fullName>
    </submittedName>
</protein>
<keyword evidence="6" id="KW-1133">Transmembrane helix</keyword>
<name>A0A0D3IHW3_EMIH1</name>
<dbReference type="Proteomes" id="UP000013827">
    <property type="component" value="Unassembled WGS sequence"/>
</dbReference>
<evidence type="ECO:0000256" key="2">
    <source>
        <dbReference type="ARBA" id="ARBA00006375"/>
    </source>
</evidence>
<dbReference type="Pfam" id="PF00153">
    <property type="entry name" value="Mito_carr"/>
    <property type="match status" value="1"/>
</dbReference>
<accession>A0A0D3IHW3</accession>
<keyword evidence="8 9" id="KW-0472">Membrane</keyword>
<feature type="repeat" description="Solcar" evidence="9">
    <location>
        <begin position="41"/>
        <end position="130"/>
    </location>
</feature>
<dbReference type="KEGG" id="ehx:EMIHUDRAFT_215087"/>
<dbReference type="InterPro" id="IPR023395">
    <property type="entry name" value="MCP_dom_sf"/>
</dbReference>
<sequence>MASVQFRRGDTVQPAAPLSKSVIFGERAHGSGRTRAAEKAEAEITSVGTSGLGGVLGWICVHPFNTLAVRMNLSVMSSGGAPPAPFASFASDLIKREGVAGLYAGLGAGCLRQVFYATSRYGLFETFRDALAKYRKTDFAQRFATASVAGGCAALISCPVEGRI</sequence>
<keyword evidence="7" id="KW-0496">Mitochondrion</keyword>
<evidence type="ECO:0000256" key="1">
    <source>
        <dbReference type="ARBA" id="ARBA00004225"/>
    </source>
</evidence>
<dbReference type="RefSeq" id="XP_005763277.1">
    <property type="nucleotide sequence ID" value="XM_005763220.1"/>
</dbReference>
<dbReference type="AlphaFoldDB" id="A0A0D3IHW3"/>
<dbReference type="GeneID" id="17256993"/>
<evidence type="ECO:0000313" key="11">
    <source>
        <dbReference type="EnsemblProtists" id="EOD10848"/>
    </source>
</evidence>
<evidence type="ECO:0000256" key="4">
    <source>
        <dbReference type="ARBA" id="ARBA00022692"/>
    </source>
</evidence>
<keyword evidence="12" id="KW-1185">Reference proteome</keyword>
<organism evidence="11 12">
    <name type="scientific">Emiliania huxleyi (strain CCMP1516)</name>
    <dbReference type="NCBI Taxonomy" id="280463"/>
    <lineage>
        <taxon>Eukaryota</taxon>
        <taxon>Haptista</taxon>
        <taxon>Haptophyta</taxon>
        <taxon>Prymnesiophyceae</taxon>
        <taxon>Isochrysidales</taxon>
        <taxon>Noelaerhabdaceae</taxon>
        <taxon>Emiliania</taxon>
    </lineage>
</organism>
<comment type="similarity">
    <text evidence="2 10">Belongs to the mitochondrial carrier (TC 2.A.29) family.</text>
</comment>
<evidence type="ECO:0000256" key="5">
    <source>
        <dbReference type="ARBA" id="ARBA00022737"/>
    </source>
</evidence>
<comment type="subcellular location">
    <subcellularLocation>
        <location evidence="1">Mitochondrion membrane</location>
        <topology evidence="1">Multi-pass membrane protein</topology>
    </subcellularLocation>
</comment>
<dbReference type="Gene3D" id="1.50.40.10">
    <property type="entry name" value="Mitochondrial carrier domain"/>
    <property type="match status" value="1"/>
</dbReference>
<dbReference type="PROSITE" id="PS50920">
    <property type="entry name" value="SOLCAR"/>
    <property type="match status" value="1"/>
</dbReference>
<dbReference type="SUPFAM" id="SSF103506">
    <property type="entry name" value="Mitochondrial carrier"/>
    <property type="match status" value="1"/>
</dbReference>
<keyword evidence="3 10" id="KW-0813">Transport</keyword>
<reference evidence="12" key="1">
    <citation type="journal article" date="2013" name="Nature">
        <title>Pan genome of the phytoplankton Emiliania underpins its global distribution.</title>
        <authorList>
            <person name="Read B.A."/>
            <person name="Kegel J."/>
            <person name="Klute M.J."/>
            <person name="Kuo A."/>
            <person name="Lefebvre S.C."/>
            <person name="Maumus F."/>
            <person name="Mayer C."/>
            <person name="Miller J."/>
            <person name="Monier A."/>
            <person name="Salamov A."/>
            <person name="Young J."/>
            <person name="Aguilar M."/>
            <person name="Claverie J.M."/>
            <person name="Frickenhaus S."/>
            <person name="Gonzalez K."/>
            <person name="Herman E.K."/>
            <person name="Lin Y.C."/>
            <person name="Napier J."/>
            <person name="Ogata H."/>
            <person name="Sarno A.F."/>
            <person name="Shmutz J."/>
            <person name="Schroeder D."/>
            <person name="de Vargas C."/>
            <person name="Verret F."/>
            <person name="von Dassow P."/>
            <person name="Valentin K."/>
            <person name="Van de Peer Y."/>
            <person name="Wheeler G."/>
            <person name="Dacks J.B."/>
            <person name="Delwiche C.F."/>
            <person name="Dyhrman S.T."/>
            <person name="Glockner G."/>
            <person name="John U."/>
            <person name="Richards T."/>
            <person name="Worden A.Z."/>
            <person name="Zhang X."/>
            <person name="Grigoriev I.V."/>
            <person name="Allen A.E."/>
            <person name="Bidle K."/>
            <person name="Borodovsky M."/>
            <person name="Bowler C."/>
            <person name="Brownlee C."/>
            <person name="Cock J.M."/>
            <person name="Elias M."/>
            <person name="Gladyshev V.N."/>
            <person name="Groth M."/>
            <person name="Guda C."/>
            <person name="Hadaegh A."/>
            <person name="Iglesias-Rodriguez M.D."/>
            <person name="Jenkins J."/>
            <person name="Jones B.M."/>
            <person name="Lawson T."/>
            <person name="Leese F."/>
            <person name="Lindquist E."/>
            <person name="Lobanov A."/>
            <person name="Lomsadze A."/>
            <person name="Malik S.B."/>
            <person name="Marsh M.E."/>
            <person name="Mackinder L."/>
            <person name="Mock T."/>
            <person name="Mueller-Roeber B."/>
            <person name="Pagarete A."/>
            <person name="Parker M."/>
            <person name="Probert I."/>
            <person name="Quesneville H."/>
            <person name="Raines C."/>
            <person name="Rensing S.A."/>
            <person name="Riano-Pachon D.M."/>
            <person name="Richier S."/>
            <person name="Rokitta S."/>
            <person name="Shiraiwa Y."/>
            <person name="Soanes D.M."/>
            <person name="van der Giezen M."/>
            <person name="Wahlund T.M."/>
            <person name="Williams B."/>
            <person name="Wilson W."/>
            <person name="Wolfe G."/>
            <person name="Wurch L.L."/>
        </authorList>
    </citation>
    <scope>NUCLEOTIDE SEQUENCE</scope>
</reference>
<dbReference type="EnsemblProtists" id="EOD10848">
    <property type="protein sequence ID" value="EOD10848"/>
    <property type="gene ID" value="EMIHUDRAFT_215087"/>
</dbReference>
<dbReference type="PANTHER" id="PTHR45624">
    <property type="entry name" value="MITOCHONDRIAL BASIC AMINO ACIDS TRANSPORTER-RELATED"/>
    <property type="match status" value="1"/>
</dbReference>
<evidence type="ECO:0000256" key="10">
    <source>
        <dbReference type="RuleBase" id="RU000488"/>
    </source>
</evidence>
<dbReference type="PANTHER" id="PTHR45624:SF10">
    <property type="entry name" value="SLC (SOLUTE CARRIER) HOMOLOG"/>
    <property type="match status" value="1"/>
</dbReference>
<keyword evidence="5" id="KW-0677">Repeat</keyword>
<keyword evidence="4 9" id="KW-0812">Transmembrane</keyword>
<evidence type="ECO:0000256" key="7">
    <source>
        <dbReference type="ARBA" id="ARBA00023128"/>
    </source>
</evidence>
<dbReference type="InterPro" id="IPR018108">
    <property type="entry name" value="MCP_transmembrane"/>
</dbReference>